<dbReference type="Gene3D" id="2.60.120.260">
    <property type="entry name" value="Galactose-binding domain-like"/>
    <property type="match status" value="1"/>
</dbReference>
<evidence type="ECO:0000313" key="3">
    <source>
        <dbReference type="Proteomes" id="UP000315095"/>
    </source>
</evidence>
<dbReference type="Pfam" id="PF00754">
    <property type="entry name" value="F5_F8_type_C"/>
    <property type="match status" value="1"/>
</dbReference>
<name>A0A4P5NLK0_9PROT</name>
<dbReference type="EMBL" id="BDLU01000013">
    <property type="protein sequence ID" value="GCE82243.1"/>
    <property type="molecule type" value="Genomic_DNA"/>
</dbReference>
<dbReference type="InterPro" id="IPR029044">
    <property type="entry name" value="Nucleotide-diphossugar_trans"/>
</dbReference>
<gene>
    <name evidence="2" type="ORF">MSKU9_0384</name>
</gene>
<organism evidence="2 3">
    <name type="scientific">Komagataeibacter diospyri</name>
    <dbReference type="NCBI Taxonomy" id="1932662"/>
    <lineage>
        <taxon>Bacteria</taxon>
        <taxon>Pseudomonadati</taxon>
        <taxon>Pseudomonadota</taxon>
        <taxon>Alphaproteobacteria</taxon>
        <taxon>Acetobacterales</taxon>
        <taxon>Acetobacteraceae</taxon>
        <taxon>Komagataeibacter</taxon>
    </lineage>
</organism>
<dbReference type="Proteomes" id="UP000315095">
    <property type="component" value="Unassembled WGS sequence"/>
</dbReference>
<dbReference type="PANTHER" id="PTHR45713:SF6">
    <property type="entry name" value="F5_8 TYPE C DOMAIN-CONTAINING PROTEIN"/>
    <property type="match status" value="1"/>
</dbReference>
<accession>A0A4P5NLK0</accession>
<dbReference type="SUPFAM" id="SSF49785">
    <property type="entry name" value="Galactose-binding domain-like"/>
    <property type="match status" value="1"/>
</dbReference>
<dbReference type="RefSeq" id="WP_141259666.1">
    <property type="nucleotide sequence ID" value="NZ_BDLU01000013.1"/>
</dbReference>
<dbReference type="InterPro" id="IPR008979">
    <property type="entry name" value="Galactose-bd-like_sf"/>
</dbReference>
<dbReference type="AlphaFoldDB" id="A0A4P5NLK0"/>
<protein>
    <submittedName>
        <fullName evidence="2">Fucolectin tachylectin-4 pentraxin-1</fullName>
    </submittedName>
</protein>
<dbReference type="InterPro" id="IPR051941">
    <property type="entry name" value="BG_Antigen-Binding_Lectin"/>
</dbReference>
<dbReference type="OrthoDB" id="1997677at2"/>
<evidence type="ECO:0000259" key="1">
    <source>
        <dbReference type="Pfam" id="PF00754"/>
    </source>
</evidence>
<feature type="domain" description="F5/8 type C" evidence="1">
    <location>
        <begin position="317"/>
        <end position="424"/>
    </location>
</feature>
<dbReference type="Pfam" id="PF13704">
    <property type="entry name" value="Glyco_tranf_2_4"/>
    <property type="match status" value="1"/>
</dbReference>
<comment type="caution">
    <text evidence="2">The sequence shown here is derived from an EMBL/GenBank/DDBJ whole genome shotgun (WGS) entry which is preliminary data.</text>
</comment>
<reference evidence="3" key="1">
    <citation type="submission" date="2017-01" db="EMBL/GenBank/DDBJ databases">
        <title>Komagataeibacter sp. MSKU9 whole genome sequencing project.</title>
        <authorList>
            <person name="Matsutani M."/>
            <person name="Naloka K."/>
            <person name="Theeragool G."/>
            <person name="Yakushi T."/>
            <person name="Matsushita K."/>
        </authorList>
    </citation>
    <scope>NUCLEOTIDE SEQUENCE [LARGE SCALE GENOMIC DNA]</scope>
    <source>
        <strain evidence="3">MSKU9</strain>
    </source>
</reference>
<dbReference type="InterPro" id="IPR000421">
    <property type="entry name" value="FA58C"/>
</dbReference>
<sequence length="444" mass="51798">MVKYNFSVAVCARWEKSYILEWLTYYKSIGYDHVYLYCNDDNPDELYREILPFVVGNNKFVTFIHFKGQGLQQQMYLHFLSNYHQETEWVSFLDVDEFLDIPAFKNISDLVHHYPEADCIVFYWIVFGHNGYEKSPSGSVLENYKKRARQINQFTKYICKTEYLLDDKIFSPAGFGFWHNPAGHSYKEIRVVDVLHRTNFDPNTLSPKEIHAIQKTATVHHYMIKSREYLKHRINRGTGGAFSGQVIWDETEASKKNALERSMHEFNEEEDVSLCAYWDNLIRKSSEITVPPIVNGNIISSNRPCNQSSVSDWSIGNDPRTDAGNAVNGNVNGTVKFHTDLENNPWWQIDLIDKYFINDIVIYNIIDATSERCKNIRILYSDNGKDFHVAFEKMDNIPVGSLITTPLHISTSFFARYIRIILMERNFLHLDQVEIYGSIVHEQM</sequence>
<keyword evidence="3" id="KW-1185">Reference proteome</keyword>
<dbReference type="SUPFAM" id="SSF53448">
    <property type="entry name" value="Nucleotide-diphospho-sugar transferases"/>
    <property type="match status" value="1"/>
</dbReference>
<dbReference type="PANTHER" id="PTHR45713">
    <property type="entry name" value="FTP DOMAIN-CONTAINING PROTEIN"/>
    <property type="match status" value="1"/>
</dbReference>
<proteinExistence type="predicted"/>
<evidence type="ECO:0000313" key="2">
    <source>
        <dbReference type="EMBL" id="GCE82243.1"/>
    </source>
</evidence>